<keyword evidence="2" id="KW-0472">Membrane</keyword>
<comment type="caution">
    <text evidence="3">The sequence shown here is derived from an EMBL/GenBank/DDBJ whole genome shotgun (WGS) entry which is preliminary data.</text>
</comment>
<dbReference type="InterPro" id="IPR007813">
    <property type="entry name" value="PilN"/>
</dbReference>
<dbReference type="InterPro" id="IPR052534">
    <property type="entry name" value="Extracell_DNA_Util/SecSys_Comp"/>
</dbReference>
<dbReference type="AlphaFoldDB" id="A0A0S7WUK0"/>
<dbReference type="PANTHER" id="PTHR40278">
    <property type="entry name" value="DNA UTILIZATION PROTEIN HOFN"/>
    <property type="match status" value="1"/>
</dbReference>
<dbReference type="Proteomes" id="UP000052008">
    <property type="component" value="Unassembled WGS sequence"/>
</dbReference>
<dbReference type="EMBL" id="LIZS01000011">
    <property type="protein sequence ID" value="KPJ53846.1"/>
    <property type="molecule type" value="Genomic_DNA"/>
</dbReference>
<feature type="coiled-coil region" evidence="1">
    <location>
        <begin position="55"/>
        <end position="82"/>
    </location>
</feature>
<keyword evidence="2" id="KW-0812">Transmembrane</keyword>
<proteinExistence type="predicted"/>
<keyword evidence="1" id="KW-0175">Coiled coil</keyword>
<organism evidence="3 4">
    <name type="scientific">candidate division TA06 bacterium DG_24</name>
    <dbReference type="NCBI Taxonomy" id="1703770"/>
    <lineage>
        <taxon>Bacteria</taxon>
        <taxon>Bacteria division TA06</taxon>
    </lineage>
</organism>
<dbReference type="PANTHER" id="PTHR40278:SF1">
    <property type="entry name" value="DNA UTILIZATION PROTEIN HOFN"/>
    <property type="match status" value="1"/>
</dbReference>
<dbReference type="Pfam" id="PF05137">
    <property type="entry name" value="PilN"/>
    <property type="match status" value="1"/>
</dbReference>
<feature type="transmembrane region" description="Helical" evidence="2">
    <location>
        <begin position="30"/>
        <end position="50"/>
    </location>
</feature>
<evidence type="ECO:0000256" key="1">
    <source>
        <dbReference type="SAM" id="Coils"/>
    </source>
</evidence>
<sequence>MIRIDLLPKEERKVKKRGAPAIRLPGGVEAAFPIVVIGSVIVLCIILFFLQQTRMRSLQAAITAADLELDRLRRELALVDELAHRQQEVRYRTDMIRDLNRHRFLRVHLLDEVSGLLPDYLWLTGFREQDLHVYLEGAAYSNLIVADLMNRLESSAYLSDVDLSVLQKGEAEGREVMNFQVSLRVSPVEGAERPPGHESELW</sequence>
<protein>
    <recommendedName>
        <fullName evidence="5">Fimbrial assembly protein</fullName>
    </recommendedName>
</protein>
<dbReference type="STRING" id="1703770.AMJ39_02845"/>
<keyword evidence="2" id="KW-1133">Transmembrane helix</keyword>
<evidence type="ECO:0008006" key="5">
    <source>
        <dbReference type="Google" id="ProtNLM"/>
    </source>
</evidence>
<accession>A0A0S7WUK0</accession>
<evidence type="ECO:0000313" key="4">
    <source>
        <dbReference type="Proteomes" id="UP000052008"/>
    </source>
</evidence>
<evidence type="ECO:0000256" key="2">
    <source>
        <dbReference type="SAM" id="Phobius"/>
    </source>
</evidence>
<reference evidence="3 4" key="1">
    <citation type="journal article" date="2015" name="Microbiome">
        <title>Genomic resolution of linkages in carbon, nitrogen, and sulfur cycling among widespread estuary sediment bacteria.</title>
        <authorList>
            <person name="Baker B.J."/>
            <person name="Lazar C.S."/>
            <person name="Teske A.P."/>
            <person name="Dick G.J."/>
        </authorList>
    </citation>
    <scope>NUCLEOTIDE SEQUENCE [LARGE SCALE GENOMIC DNA]</scope>
    <source>
        <strain evidence="3">DG_24</strain>
    </source>
</reference>
<evidence type="ECO:0000313" key="3">
    <source>
        <dbReference type="EMBL" id="KPJ53846.1"/>
    </source>
</evidence>
<gene>
    <name evidence="3" type="ORF">AMJ39_02845</name>
</gene>
<name>A0A0S7WUK0_UNCT6</name>